<dbReference type="EMBL" id="CP017708">
    <property type="protein sequence ID" value="AOY83400.1"/>
    <property type="molecule type" value="Genomic_DNA"/>
</dbReference>
<proteinExistence type="predicted"/>
<accession>A0A1D9G7L5</accession>
<dbReference type="InterPro" id="IPR036188">
    <property type="entry name" value="FAD/NAD-bd_sf"/>
</dbReference>
<name>A0A1D9G7L5_MOOP1</name>
<dbReference type="SUPFAM" id="SSF51905">
    <property type="entry name" value="FAD/NAD(P)-binding domain"/>
    <property type="match status" value="1"/>
</dbReference>
<dbReference type="SMR" id="A0A1D9G7L5"/>
<dbReference type="Proteomes" id="UP000176944">
    <property type="component" value="Chromosome"/>
</dbReference>
<reference evidence="2" key="1">
    <citation type="submission" date="2016-10" db="EMBL/GenBank/DDBJ databases">
        <title>Comparative genomics uncovers the prolific and rare metabolic potential of the cyanobacterial genus Moorea.</title>
        <authorList>
            <person name="Leao T."/>
            <person name="Castelao G."/>
            <person name="Korobeynikov A."/>
            <person name="Monroe E.A."/>
            <person name="Podell S."/>
            <person name="Glukhov E."/>
            <person name="Allen E."/>
            <person name="Gerwick W.H."/>
            <person name="Gerwick L."/>
        </authorList>
    </citation>
    <scope>NUCLEOTIDE SEQUENCE [LARGE SCALE GENOMIC DNA]</scope>
    <source>
        <strain evidence="2">JHB</strain>
    </source>
</reference>
<gene>
    <name evidence="1" type="ORF">BJP36_29285</name>
</gene>
<dbReference type="AlphaFoldDB" id="A0A1D9G7L5"/>
<organism evidence="1 2">
    <name type="scientific">Moorena producens (strain JHB)</name>
    <dbReference type="NCBI Taxonomy" id="1454205"/>
    <lineage>
        <taxon>Bacteria</taxon>
        <taxon>Bacillati</taxon>
        <taxon>Cyanobacteriota</taxon>
        <taxon>Cyanophyceae</taxon>
        <taxon>Coleofasciculales</taxon>
        <taxon>Coleofasciculaceae</taxon>
        <taxon>Moorena</taxon>
    </lineage>
</organism>
<dbReference type="Gene3D" id="3.50.50.60">
    <property type="entry name" value="FAD/NAD(P)-binding domain"/>
    <property type="match status" value="1"/>
</dbReference>
<evidence type="ECO:0000313" key="1">
    <source>
        <dbReference type="EMBL" id="AOY83400.1"/>
    </source>
</evidence>
<sequence>MFEVCIIGFGFSAVPLIRELQRTGTEFKIISDDSNSVWDALSQSNRLDFDLVSSYLTSFYSFDLVKDFVEDYYPTSKQFYEMHQRWRKVYENEIIRDRVTRIDNFKDHSVIFTKSGKTLNAKHVICSTGFSRAIHTDINQIDYSVSNKTFVFDTMGDSANLIISKLIPNNNKIIIRTNGFNARDKVVPGAGAIYTLDQLEGHNFRYMSHEHYASVIYGLPLGSKKPILMGDQFPVTVRDDSYITSNSRPASGTIAIKYWPIDQYAEKFGNNLEESIYQGYLLNDIAMWLHTGKAIVVPKDTAINFEKKTITYAGIERAFHQYIKGDAEQPRLPKIMIDGNTPYKYQYRDNFMGVIPRTLNNVYFIGYTRPYTGGLANIIEMQGLFVHKMITQSEFHQKIHHNLDERIVAYNNHYYGTTKPRRADHLVYFGFYTDDLARLIGVDYKPSELTSIKDLVFYYAFPNNALKYRLKGEYAVDGVEHLIEKINEKYYYFIGVFAYLWGTSKMDSVELNEELEQFIRQYFNDMRHKEPYTKFLENYIQVYRRLKNTRVDQTDDYEWSLMVKKASETRDRVLQEFKESGDYKLEKDLNNFIYDEIELIQFLMNYKIESIKDGQLKIVPEKIGGHPILENILCKITRMLGFQGIIESVLGKNEMLPKIEAQDLQSLLSLTKPKEYELLYLKP</sequence>
<evidence type="ECO:0000313" key="2">
    <source>
        <dbReference type="Proteomes" id="UP000176944"/>
    </source>
</evidence>
<protein>
    <submittedName>
        <fullName evidence="1">Uncharacterized protein</fullName>
    </submittedName>
</protein>